<name>A0A1N7RVB5_9BURK</name>
<accession>A0A1N7RVB5</accession>
<dbReference type="AlphaFoldDB" id="A0A1N7RVB5"/>
<keyword evidence="2" id="KW-1185">Reference proteome</keyword>
<sequence length="67" mass="7122">MLTITVVRLVLALARFTLLPQPSFPGSDHPGSWADVRLPASGSGSVLDVIGENVHAQLNLVVRTEDS</sequence>
<gene>
    <name evidence="1" type="ORF">BN2475_190036</name>
</gene>
<reference evidence="1 2" key="1">
    <citation type="submission" date="2016-12" db="EMBL/GenBank/DDBJ databases">
        <authorList>
            <person name="Song W.-J."/>
            <person name="Kurnit D.M."/>
        </authorList>
    </citation>
    <scope>NUCLEOTIDE SEQUENCE [LARGE SCALE GENOMIC DNA]</scope>
    <source>
        <strain evidence="1 2">STM7296</strain>
    </source>
</reference>
<organism evidence="1 2">
    <name type="scientific">Paraburkholderia ribeironis</name>
    <dbReference type="NCBI Taxonomy" id="1247936"/>
    <lineage>
        <taxon>Bacteria</taxon>
        <taxon>Pseudomonadati</taxon>
        <taxon>Pseudomonadota</taxon>
        <taxon>Betaproteobacteria</taxon>
        <taxon>Burkholderiales</taxon>
        <taxon>Burkholderiaceae</taxon>
        <taxon>Paraburkholderia</taxon>
    </lineage>
</organism>
<evidence type="ECO:0000313" key="2">
    <source>
        <dbReference type="Proteomes" id="UP000187012"/>
    </source>
</evidence>
<dbReference type="EMBL" id="CYGX02000019">
    <property type="protein sequence ID" value="SIT39042.1"/>
    <property type="molecule type" value="Genomic_DNA"/>
</dbReference>
<protein>
    <submittedName>
        <fullName evidence="1">Uncharacterized protein</fullName>
    </submittedName>
</protein>
<evidence type="ECO:0000313" key="1">
    <source>
        <dbReference type="EMBL" id="SIT39042.1"/>
    </source>
</evidence>
<dbReference type="Proteomes" id="UP000187012">
    <property type="component" value="Unassembled WGS sequence"/>
</dbReference>
<proteinExistence type="predicted"/>